<evidence type="ECO:0000256" key="8">
    <source>
        <dbReference type="ARBA" id="ARBA00022475"/>
    </source>
</evidence>
<keyword evidence="26" id="KW-1185">Reference proteome</keyword>
<evidence type="ECO:0000256" key="19">
    <source>
        <dbReference type="ARBA" id="ARBA00031825"/>
    </source>
</evidence>
<evidence type="ECO:0000313" key="25">
    <source>
        <dbReference type="EMBL" id="TDT61577.1"/>
    </source>
</evidence>
<dbReference type="GO" id="GO:0004605">
    <property type="term" value="F:phosphatidate cytidylyltransferase activity"/>
    <property type="evidence" value="ECO:0007669"/>
    <property type="project" value="UniProtKB-EC"/>
</dbReference>
<feature type="transmembrane region" description="Helical" evidence="24">
    <location>
        <begin position="107"/>
        <end position="125"/>
    </location>
</feature>
<accession>A0A4R7KRZ2</accession>
<keyword evidence="8" id="KW-1003">Cell membrane</keyword>
<evidence type="ECO:0000256" key="21">
    <source>
        <dbReference type="ARBA" id="ARBA00032396"/>
    </source>
</evidence>
<evidence type="ECO:0000256" key="24">
    <source>
        <dbReference type="SAM" id="Phobius"/>
    </source>
</evidence>
<evidence type="ECO:0000256" key="3">
    <source>
        <dbReference type="ARBA" id="ARBA00005119"/>
    </source>
</evidence>
<feature type="transmembrane region" description="Helical" evidence="24">
    <location>
        <begin position="131"/>
        <end position="150"/>
    </location>
</feature>
<dbReference type="Proteomes" id="UP000295325">
    <property type="component" value="Unassembled WGS sequence"/>
</dbReference>
<reference evidence="25 26" key="1">
    <citation type="submission" date="2019-03" db="EMBL/GenBank/DDBJ databases">
        <title>Genomic Encyclopedia of Type Strains, Phase IV (KMG-IV): sequencing the most valuable type-strain genomes for metagenomic binning, comparative biology and taxonomic classification.</title>
        <authorList>
            <person name="Goeker M."/>
        </authorList>
    </citation>
    <scope>NUCLEOTIDE SEQUENCE [LARGE SCALE GENOMIC DNA]</scope>
    <source>
        <strain evidence="25 26">DSM 24455</strain>
    </source>
</reference>
<feature type="transmembrane region" description="Helical" evidence="24">
    <location>
        <begin position="52"/>
        <end position="70"/>
    </location>
</feature>
<dbReference type="EC" id="2.7.7.41" evidence="6"/>
<protein>
    <recommendedName>
        <fullName evidence="7">Phosphatidate cytidylyltransferase</fullName>
        <ecNumber evidence="6">2.7.7.41</ecNumber>
    </recommendedName>
    <alternativeName>
        <fullName evidence="20">CDP-DAG synthase</fullName>
    </alternativeName>
    <alternativeName>
        <fullName evidence="22">CDP-DG synthase</fullName>
    </alternativeName>
    <alternativeName>
        <fullName evidence="18">CDP-diacylglycerol synthase</fullName>
    </alternativeName>
    <alternativeName>
        <fullName evidence="21">CDP-diglyceride pyrophosphorylase</fullName>
    </alternativeName>
    <alternativeName>
        <fullName evidence="23">CDP-diglyceride synthase</fullName>
    </alternativeName>
    <alternativeName>
        <fullName evidence="19">CTP:phosphatidate cytidylyltransferase</fullName>
    </alternativeName>
</protein>
<keyword evidence="17" id="KW-1208">Phospholipid metabolism</keyword>
<dbReference type="Pfam" id="PF01148">
    <property type="entry name" value="CTP_transf_1"/>
    <property type="match status" value="1"/>
</dbReference>
<proteinExistence type="inferred from homology"/>
<comment type="subcellular location">
    <subcellularLocation>
        <location evidence="2">Cell membrane</location>
        <topology evidence="2">Multi-pass membrane protein</topology>
    </subcellularLocation>
</comment>
<comment type="pathway">
    <text evidence="3">Phospholipid metabolism; CDP-diacylglycerol biosynthesis; CDP-diacylglycerol from sn-glycerol 3-phosphate: step 3/3.</text>
</comment>
<evidence type="ECO:0000256" key="23">
    <source>
        <dbReference type="ARBA" id="ARBA00033406"/>
    </source>
</evidence>
<dbReference type="PANTHER" id="PTHR46382">
    <property type="entry name" value="PHOSPHATIDATE CYTIDYLYLTRANSFERASE"/>
    <property type="match status" value="1"/>
</dbReference>
<evidence type="ECO:0000256" key="20">
    <source>
        <dbReference type="ARBA" id="ARBA00032253"/>
    </source>
</evidence>
<evidence type="ECO:0000256" key="14">
    <source>
        <dbReference type="ARBA" id="ARBA00023098"/>
    </source>
</evidence>
<dbReference type="EMBL" id="SOAZ01000006">
    <property type="protein sequence ID" value="TDT61577.1"/>
    <property type="molecule type" value="Genomic_DNA"/>
</dbReference>
<evidence type="ECO:0000256" key="18">
    <source>
        <dbReference type="ARBA" id="ARBA00029893"/>
    </source>
</evidence>
<evidence type="ECO:0000256" key="17">
    <source>
        <dbReference type="ARBA" id="ARBA00023264"/>
    </source>
</evidence>
<keyword evidence="11 24" id="KW-0812">Transmembrane</keyword>
<evidence type="ECO:0000256" key="1">
    <source>
        <dbReference type="ARBA" id="ARBA00001698"/>
    </source>
</evidence>
<keyword evidence="9" id="KW-0444">Lipid biosynthesis</keyword>
<evidence type="ECO:0000256" key="4">
    <source>
        <dbReference type="ARBA" id="ARBA00005189"/>
    </source>
</evidence>
<keyword evidence="14" id="KW-0443">Lipid metabolism</keyword>
<feature type="transmembrane region" description="Helical" evidence="24">
    <location>
        <begin position="12"/>
        <end position="40"/>
    </location>
</feature>
<evidence type="ECO:0000256" key="10">
    <source>
        <dbReference type="ARBA" id="ARBA00022679"/>
    </source>
</evidence>
<evidence type="ECO:0000256" key="15">
    <source>
        <dbReference type="ARBA" id="ARBA00023136"/>
    </source>
</evidence>
<evidence type="ECO:0000256" key="16">
    <source>
        <dbReference type="ARBA" id="ARBA00023209"/>
    </source>
</evidence>
<dbReference type="GO" id="GO:0016024">
    <property type="term" value="P:CDP-diacylglycerol biosynthetic process"/>
    <property type="evidence" value="ECO:0007669"/>
    <property type="project" value="TreeGrafter"/>
</dbReference>
<dbReference type="PANTHER" id="PTHR46382:SF1">
    <property type="entry name" value="PHOSPHATIDATE CYTIDYLYLTRANSFERASE"/>
    <property type="match status" value="1"/>
</dbReference>
<comment type="caution">
    <text evidence="25">The sequence shown here is derived from an EMBL/GenBank/DDBJ whole genome shotgun (WGS) entry which is preliminary data.</text>
</comment>
<dbReference type="GO" id="GO:0005886">
    <property type="term" value="C:plasma membrane"/>
    <property type="evidence" value="ECO:0007669"/>
    <property type="project" value="UniProtKB-SubCell"/>
</dbReference>
<evidence type="ECO:0000256" key="12">
    <source>
        <dbReference type="ARBA" id="ARBA00022695"/>
    </source>
</evidence>
<dbReference type="OrthoDB" id="9799199at2"/>
<feature type="transmembrane region" description="Helical" evidence="24">
    <location>
        <begin position="171"/>
        <end position="189"/>
    </location>
</feature>
<evidence type="ECO:0000256" key="2">
    <source>
        <dbReference type="ARBA" id="ARBA00004651"/>
    </source>
</evidence>
<keyword evidence="13 24" id="KW-1133">Transmembrane helix</keyword>
<evidence type="ECO:0000256" key="13">
    <source>
        <dbReference type="ARBA" id="ARBA00022989"/>
    </source>
</evidence>
<gene>
    <name evidence="25" type="ORF">EDD71_10661</name>
</gene>
<comment type="similarity">
    <text evidence="5">Belongs to the CDS family.</text>
</comment>
<evidence type="ECO:0000256" key="7">
    <source>
        <dbReference type="ARBA" id="ARBA00019373"/>
    </source>
</evidence>
<evidence type="ECO:0000256" key="5">
    <source>
        <dbReference type="ARBA" id="ARBA00010185"/>
    </source>
</evidence>
<keyword evidence="16" id="KW-0594">Phospholipid biosynthesis</keyword>
<name>A0A4R7KRZ2_9CLOT</name>
<evidence type="ECO:0000256" key="11">
    <source>
        <dbReference type="ARBA" id="ARBA00022692"/>
    </source>
</evidence>
<dbReference type="RefSeq" id="WP_133627687.1">
    <property type="nucleotide sequence ID" value="NZ_SOAZ01000006.1"/>
</dbReference>
<evidence type="ECO:0000256" key="9">
    <source>
        <dbReference type="ARBA" id="ARBA00022516"/>
    </source>
</evidence>
<comment type="catalytic activity">
    <reaction evidence="1">
        <text>a 1,2-diacyl-sn-glycero-3-phosphate + CTP + H(+) = a CDP-1,2-diacyl-sn-glycerol + diphosphate</text>
        <dbReference type="Rhea" id="RHEA:16229"/>
        <dbReference type="ChEBI" id="CHEBI:15378"/>
        <dbReference type="ChEBI" id="CHEBI:33019"/>
        <dbReference type="ChEBI" id="CHEBI:37563"/>
        <dbReference type="ChEBI" id="CHEBI:58332"/>
        <dbReference type="ChEBI" id="CHEBI:58608"/>
        <dbReference type="EC" id="2.7.7.41"/>
    </reaction>
</comment>
<evidence type="ECO:0000256" key="6">
    <source>
        <dbReference type="ARBA" id="ARBA00012487"/>
    </source>
</evidence>
<keyword evidence="15 24" id="KW-0472">Membrane</keyword>
<feature type="transmembrane region" description="Helical" evidence="24">
    <location>
        <begin position="195"/>
        <end position="214"/>
    </location>
</feature>
<sequence>MINKRVISAAIALPILLFFVLRGGIAFTIGVLAITAIALYEYICVYKNTNHKVIFFPILIGYFLNAYSVIISNKNVIIPAILLVVITSMATPIFAKKYNVVSSALTITGYIYIVVFFSMLIYIIQAPNGSTLIWLVFIIAFGTDTFAYYSGRFFGRTKLCPEVSPKKTVEGSIGGILGSILGVSLWGYINPHINFHWYQLIMMGTVGSIISQIGDLSASLIKRYAGVKDYGNIMPGHGGILDRFDSILFTAPVVYYYIVLFLG</sequence>
<evidence type="ECO:0000256" key="22">
    <source>
        <dbReference type="ARBA" id="ARBA00032743"/>
    </source>
</evidence>
<evidence type="ECO:0000313" key="26">
    <source>
        <dbReference type="Proteomes" id="UP000295325"/>
    </source>
</evidence>
<keyword evidence="12 25" id="KW-0548">Nucleotidyltransferase</keyword>
<feature type="transmembrane region" description="Helical" evidence="24">
    <location>
        <begin position="76"/>
        <end position="95"/>
    </location>
</feature>
<dbReference type="AlphaFoldDB" id="A0A4R7KRZ2"/>
<organism evidence="25 26">
    <name type="scientific">Fonticella tunisiensis</name>
    <dbReference type="NCBI Taxonomy" id="1096341"/>
    <lineage>
        <taxon>Bacteria</taxon>
        <taxon>Bacillati</taxon>
        <taxon>Bacillota</taxon>
        <taxon>Clostridia</taxon>
        <taxon>Eubacteriales</taxon>
        <taxon>Clostridiaceae</taxon>
        <taxon>Fonticella</taxon>
    </lineage>
</organism>
<comment type="pathway">
    <text evidence="4">Lipid metabolism.</text>
</comment>
<keyword evidence="10 25" id="KW-0808">Transferase</keyword>